<dbReference type="GeneID" id="39875916"/>
<dbReference type="VEuPathDB" id="PiroplasmaDB:BOVATA_036390"/>
<dbReference type="EMBL" id="BDSA01000004">
    <property type="protein sequence ID" value="GBE62146.1"/>
    <property type="molecule type" value="Genomic_DNA"/>
</dbReference>
<name>A0A2H6KGM9_9APIC</name>
<organism evidence="1 2">
    <name type="scientific">Babesia ovata</name>
    <dbReference type="NCBI Taxonomy" id="189622"/>
    <lineage>
        <taxon>Eukaryota</taxon>
        <taxon>Sar</taxon>
        <taxon>Alveolata</taxon>
        <taxon>Apicomplexa</taxon>
        <taxon>Aconoidasida</taxon>
        <taxon>Piroplasmida</taxon>
        <taxon>Babesiidae</taxon>
        <taxon>Babesia</taxon>
    </lineage>
</organism>
<evidence type="ECO:0000313" key="1">
    <source>
        <dbReference type="EMBL" id="GBE62146.1"/>
    </source>
</evidence>
<comment type="caution">
    <text evidence="1">The sequence shown here is derived from an EMBL/GenBank/DDBJ whole genome shotgun (WGS) entry which is preliminary data.</text>
</comment>
<dbReference type="AlphaFoldDB" id="A0A2H6KGM9"/>
<sequence length="681" mass="75760">MVPREMVVDVLDVSPQELANGISIRYLDESTYVYSIEDRRPIRSAIVLLMGNQVLYVMPHARNLQVKVANSLTTSQILITYEIGGGMFERRYDEELYSSLSNVFWNRVFTPQVFCVFRKEDPAPEDYSFFTQLANVLQSLWTFGIAKTQPQTVEQQYETPATKVDLSDPSTYANMATAKDWRRHNNVKVMCASFENTDHLWNGVYFYKTKIPIPRLCSQFTVCHSDAIDGAYHLISASLMGDIWVEAFYSVYGVGTNAAYVMPVVDSNVFDGFQELPSRQKRVVKGRIGDGFTLDADKAPGAHSPLELREVGNGKYYRYKDPSESDDNRPAYVEKVKFHNIEYALPEGHTFVLLALTTPMLATNYATLVTRQGFAYSLKKWYGTKMSHLRPVEINELGMLASSFVDIYPLLNRKADGSSNADRQGSSAVRGDIICLTDSVQHQKQSSSLCTPLKELTNTQLLVDRSGITILKVKPNAPSGLVLVGNSIIDVSEFNLSSETTIYFEHHNHTPMSVAIANADSGVRAMRETVKGSGNFAAMENVIFGAPQHGKTVDVNLASSLVEMGPGLTWEHQPLQNVWVLRPQYHPEVSIGSVMYYNCRVAPPQNRGYSFIVAPSGDSPSAAAYFAPTASNVKAAVMLKHTFIGGYPACSVEPLEHTPTPLGAQNVRRENFDTLFNTTSN</sequence>
<protein>
    <submittedName>
        <fullName evidence="1">Uncharacterized protein</fullName>
    </submittedName>
</protein>
<dbReference type="OrthoDB" id="364005at2759"/>
<dbReference type="RefSeq" id="XP_028868389.1">
    <property type="nucleotide sequence ID" value="XM_029012556.1"/>
</dbReference>
<gene>
    <name evidence="1" type="ORF">BOVATA_036390</name>
</gene>
<proteinExistence type="predicted"/>
<reference evidence="1 2" key="1">
    <citation type="journal article" date="2017" name="BMC Genomics">
        <title>Whole-genome assembly of Babesia ovata and comparative genomics between closely related pathogens.</title>
        <authorList>
            <person name="Yamagishi J."/>
            <person name="Asada M."/>
            <person name="Hakimi H."/>
            <person name="Tanaka T.Q."/>
            <person name="Sugimoto C."/>
            <person name="Kawazu S."/>
        </authorList>
    </citation>
    <scope>NUCLEOTIDE SEQUENCE [LARGE SCALE GENOMIC DNA]</scope>
    <source>
        <strain evidence="1 2">Miyake</strain>
    </source>
</reference>
<dbReference type="Proteomes" id="UP000236319">
    <property type="component" value="Unassembled WGS sequence"/>
</dbReference>
<keyword evidence="2" id="KW-1185">Reference proteome</keyword>
<evidence type="ECO:0000313" key="2">
    <source>
        <dbReference type="Proteomes" id="UP000236319"/>
    </source>
</evidence>
<accession>A0A2H6KGM9</accession>